<dbReference type="Gene3D" id="2.60.200.20">
    <property type="match status" value="1"/>
</dbReference>
<dbReference type="InterPro" id="IPR008984">
    <property type="entry name" value="SMAD_FHA_dom_sf"/>
</dbReference>
<protein>
    <submittedName>
        <fullName evidence="3">FHA domain-containing protein</fullName>
    </submittedName>
</protein>
<evidence type="ECO:0000259" key="2">
    <source>
        <dbReference type="PROSITE" id="PS50006"/>
    </source>
</evidence>
<gene>
    <name evidence="3" type="ORF">SAMN02746064_00203</name>
</gene>
<feature type="transmembrane region" description="Helical" evidence="1">
    <location>
        <begin position="12"/>
        <end position="32"/>
    </location>
</feature>
<dbReference type="AlphaFoldDB" id="A0A1M4SC17"/>
<dbReference type="CDD" id="cd00060">
    <property type="entry name" value="FHA"/>
    <property type="match status" value="1"/>
</dbReference>
<dbReference type="STRING" id="1120975.SAMN02746064_00203"/>
<proteinExistence type="predicted"/>
<keyword evidence="1" id="KW-0472">Membrane</keyword>
<dbReference type="RefSeq" id="WP_073269199.1">
    <property type="nucleotide sequence ID" value="NZ_FQTU01000001.1"/>
</dbReference>
<evidence type="ECO:0000313" key="4">
    <source>
        <dbReference type="Proteomes" id="UP000184251"/>
    </source>
</evidence>
<dbReference type="SUPFAM" id="SSF49879">
    <property type="entry name" value="SMAD/FHA domain"/>
    <property type="match status" value="1"/>
</dbReference>
<name>A0A1M4SC17_9FIRM</name>
<dbReference type="InterPro" id="IPR050923">
    <property type="entry name" value="Cell_Proc_Reg/RNA_Proc"/>
</dbReference>
<evidence type="ECO:0000256" key="1">
    <source>
        <dbReference type="SAM" id="Phobius"/>
    </source>
</evidence>
<keyword evidence="4" id="KW-1185">Reference proteome</keyword>
<evidence type="ECO:0000313" key="3">
    <source>
        <dbReference type="EMBL" id="SHE29764.1"/>
    </source>
</evidence>
<dbReference type="PANTHER" id="PTHR23308">
    <property type="entry name" value="NUCLEAR INHIBITOR OF PROTEIN PHOSPHATASE-1"/>
    <property type="match status" value="1"/>
</dbReference>
<dbReference type="InterPro" id="IPR000253">
    <property type="entry name" value="FHA_dom"/>
</dbReference>
<dbReference type="Proteomes" id="UP000184251">
    <property type="component" value="Unassembled WGS sequence"/>
</dbReference>
<keyword evidence="1" id="KW-1133">Transmembrane helix</keyword>
<feature type="domain" description="FHA" evidence="2">
    <location>
        <begin position="72"/>
        <end position="121"/>
    </location>
</feature>
<dbReference type="OrthoDB" id="1766727at2"/>
<dbReference type="SMART" id="SM00240">
    <property type="entry name" value="FHA"/>
    <property type="match status" value="1"/>
</dbReference>
<dbReference type="Pfam" id="PF00498">
    <property type="entry name" value="FHA"/>
    <property type="match status" value="1"/>
</dbReference>
<dbReference type="PROSITE" id="PS50006">
    <property type="entry name" value="FHA_DOMAIN"/>
    <property type="match status" value="1"/>
</dbReference>
<organism evidence="3 4">
    <name type="scientific">Alkalibacter saccharofermentans DSM 14828</name>
    <dbReference type="NCBI Taxonomy" id="1120975"/>
    <lineage>
        <taxon>Bacteria</taxon>
        <taxon>Bacillati</taxon>
        <taxon>Bacillota</taxon>
        <taxon>Clostridia</taxon>
        <taxon>Eubacteriales</taxon>
        <taxon>Eubacteriaceae</taxon>
        <taxon>Alkalibacter</taxon>
    </lineage>
</organism>
<keyword evidence="1" id="KW-0812">Transmembrane</keyword>
<accession>A0A1M4SC17</accession>
<sequence length="149" mass="17239">MFEILSTVFRYIFIVIIYYFVYGIIRLIYLDISTTTHTGKKLSGKDPYLKLINRRESLNFRVEESYFLDGATSLGRSNKNEICIKDPFLSGEHAAFHNKKGAWYVYDLGSKNGTFVNDEQIDSQPYELTDGDTVHLGQLNFIFVDVREV</sequence>
<dbReference type="EMBL" id="FQTU01000001">
    <property type="protein sequence ID" value="SHE29764.1"/>
    <property type="molecule type" value="Genomic_DNA"/>
</dbReference>
<reference evidence="3 4" key="1">
    <citation type="submission" date="2016-11" db="EMBL/GenBank/DDBJ databases">
        <authorList>
            <person name="Jaros S."/>
            <person name="Januszkiewicz K."/>
            <person name="Wedrychowicz H."/>
        </authorList>
    </citation>
    <scope>NUCLEOTIDE SEQUENCE [LARGE SCALE GENOMIC DNA]</scope>
    <source>
        <strain evidence="3 4">DSM 14828</strain>
    </source>
</reference>